<evidence type="ECO:0000256" key="3">
    <source>
        <dbReference type="ARBA" id="ARBA00022832"/>
    </source>
</evidence>
<dbReference type="Pfam" id="PF00501">
    <property type="entry name" value="AMP-binding"/>
    <property type="match status" value="1"/>
</dbReference>
<feature type="domain" description="AMP-binding enzyme C-terminal" evidence="6">
    <location>
        <begin position="453"/>
        <end position="527"/>
    </location>
</feature>
<dbReference type="PANTHER" id="PTHR43859:SF4">
    <property type="entry name" value="BUTANOATE--COA LIGASE AAE1-RELATED"/>
    <property type="match status" value="1"/>
</dbReference>
<dbReference type="Gene3D" id="3.40.50.12780">
    <property type="entry name" value="N-terminal domain of ligase-like"/>
    <property type="match status" value="1"/>
</dbReference>
<keyword evidence="3" id="KW-0276">Fatty acid metabolism</keyword>
<evidence type="ECO:0000256" key="1">
    <source>
        <dbReference type="ARBA" id="ARBA00006432"/>
    </source>
</evidence>
<dbReference type="InterPro" id="IPR045851">
    <property type="entry name" value="AMP-bd_C_sf"/>
</dbReference>
<keyword evidence="4" id="KW-0443">Lipid metabolism</keyword>
<dbReference type="RefSeq" id="WP_107204127.1">
    <property type="nucleotide sequence ID" value="NZ_JAYLVJ010000099.1"/>
</dbReference>
<evidence type="ECO:0000259" key="6">
    <source>
        <dbReference type="Pfam" id="PF13193"/>
    </source>
</evidence>
<dbReference type="SUPFAM" id="SSF56801">
    <property type="entry name" value="Acetyl-CoA synthetase-like"/>
    <property type="match status" value="1"/>
</dbReference>
<dbReference type="Proteomes" id="UP001462961">
    <property type="component" value="Unassembled WGS sequence"/>
</dbReference>
<dbReference type="NCBIfam" id="NF006020">
    <property type="entry name" value="PRK08162.1"/>
    <property type="match status" value="1"/>
</dbReference>
<evidence type="ECO:0000313" key="7">
    <source>
        <dbReference type="EMBL" id="MEO1759981.1"/>
    </source>
</evidence>
<comment type="similarity">
    <text evidence="1">Belongs to the ATP-dependent AMP-binding enzyme family.</text>
</comment>
<keyword evidence="2" id="KW-0436">Ligase</keyword>
<dbReference type="InterPro" id="IPR025110">
    <property type="entry name" value="AMP-bd_C"/>
</dbReference>
<gene>
    <name evidence="7" type="ORF">VOI32_39740</name>
</gene>
<accession>A0ABV0E9A0</accession>
<dbReference type="PANTHER" id="PTHR43859">
    <property type="entry name" value="ACYL-ACTIVATING ENZYME"/>
    <property type="match status" value="1"/>
</dbReference>
<dbReference type="InterPro" id="IPR000873">
    <property type="entry name" value="AMP-dep_synth/lig_dom"/>
</dbReference>
<keyword evidence="8" id="KW-1185">Reference proteome</keyword>
<proteinExistence type="inferred from homology"/>
<protein>
    <submittedName>
        <fullName evidence="7">Acyl-CoA synthetase</fullName>
    </submittedName>
</protein>
<dbReference type="Pfam" id="PF13193">
    <property type="entry name" value="AMP-binding_C"/>
    <property type="match status" value="1"/>
</dbReference>
<dbReference type="CDD" id="cd12118">
    <property type="entry name" value="ttLC_FACS_AEE21_like"/>
    <property type="match status" value="1"/>
</dbReference>
<sequence>MPTDYDTGLARNAANFVPLTPLDFIVRAADVYGERLAIVHGPVRQNWQDTYVRCRRLACALARAGIGKGDTVAALLPNTPAMIEAHFGVPMAGAVLNALNIRLDTANLVFMLRHGEARVLLADTEFADVARQLAREVQGLKVIAVHDVLGPVPDAPLGDTDYESFLASGDPEYDWKMPGDEWDAIALNYTSGTTGDPKGVVYHHRGAAMNAVSNILEWDMAKHPVYLWTLPLFHCNGWCFAWTVAARAGINVCLRKFDPKLVFDLMRDEGVTHYCAAPIVHTALVSAPATWRQGLRGPVRGMVAGAPPPATVLAQMEEVGVVLSHVYGLTEVYGPSAACAEQDDWRLLSIEERAVLKGRQGVRYHLQSGVAVLDPNTMQPVPRDGETIGEIMFRGNICMKGYLKNDKATREAFAGGWFHTGDLGVCMPDGYIKIKDRSKDIIISGGENISSVEVEDVIYRHPAVMAAAVVAQPDSKWGEIPCAFVELKDGANASAEELIAYCRTLLAGFKVPKAVYFGPLPKTSTGKIQKFELRRKLQSVSAIDV</sequence>
<dbReference type="InterPro" id="IPR020845">
    <property type="entry name" value="AMP-binding_CS"/>
</dbReference>
<organism evidence="7 8">
    <name type="scientific">Paraburkholderia caribensis</name>
    <dbReference type="NCBI Taxonomy" id="75105"/>
    <lineage>
        <taxon>Bacteria</taxon>
        <taxon>Pseudomonadati</taxon>
        <taxon>Pseudomonadota</taxon>
        <taxon>Betaproteobacteria</taxon>
        <taxon>Burkholderiales</taxon>
        <taxon>Burkholderiaceae</taxon>
        <taxon>Paraburkholderia</taxon>
    </lineage>
</organism>
<evidence type="ECO:0000256" key="2">
    <source>
        <dbReference type="ARBA" id="ARBA00022598"/>
    </source>
</evidence>
<reference evidence="7 8" key="1">
    <citation type="submission" date="2024-01" db="EMBL/GenBank/DDBJ databases">
        <title>The diversity of rhizobia nodulating Mimosa spp. in eleven states of Brazil covering several biomes is determined by host plant, location, and edaphic factors.</title>
        <authorList>
            <person name="Rouws L."/>
            <person name="Barauna A."/>
            <person name="Beukes C."/>
            <person name="De Faria S.M."/>
            <person name="Gross E."/>
            <person name="Dos Reis Junior F.B."/>
            <person name="Simon M."/>
            <person name="Maluk M."/>
            <person name="Odee D.W."/>
            <person name="Kenicer G."/>
            <person name="Young J.P.W."/>
            <person name="Reis V.M."/>
            <person name="Zilli J."/>
            <person name="James E.K."/>
        </authorList>
    </citation>
    <scope>NUCLEOTIDE SEQUENCE [LARGE SCALE GENOMIC DNA]</scope>
    <source>
        <strain evidence="7 8">JHI1651</strain>
    </source>
</reference>
<feature type="domain" description="AMP-dependent synthetase/ligase" evidence="5">
    <location>
        <begin position="27"/>
        <end position="403"/>
    </location>
</feature>
<comment type="caution">
    <text evidence="7">The sequence shown here is derived from an EMBL/GenBank/DDBJ whole genome shotgun (WGS) entry which is preliminary data.</text>
</comment>
<evidence type="ECO:0000259" key="5">
    <source>
        <dbReference type="Pfam" id="PF00501"/>
    </source>
</evidence>
<name>A0ABV0E9A0_9BURK</name>
<dbReference type="EMBL" id="JAYLVJ010000099">
    <property type="protein sequence ID" value="MEO1759981.1"/>
    <property type="molecule type" value="Genomic_DNA"/>
</dbReference>
<evidence type="ECO:0000313" key="8">
    <source>
        <dbReference type="Proteomes" id="UP001462961"/>
    </source>
</evidence>
<dbReference type="PROSITE" id="PS00455">
    <property type="entry name" value="AMP_BINDING"/>
    <property type="match status" value="1"/>
</dbReference>
<dbReference type="Gene3D" id="3.30.300.30">
    <property type="match status" value="1"/>
</dbReference>
<dbReference type="InterPro" id="IPR042099">
    <property type="entry name" value="ANL_N_sf"/>
</dbReference>
<evidence type="ECO:0000256" key="4">
    <source>
        <dbReference type="ARBA" id="ARBA00023098"/>
    </source>
</evidence>